<dbReference type="Gene3D" id="3.10.20.90">
    <property type="entry name" value="Phosphatidylinositol 3-kinase Catalytic Subunit, Chain A, domain 1"/>
    <property type="match status" value="1"/>
</dbReference>
<dbReference type="OrthoDB" id="3365399at2759"/>
<sequence length="493" mass="54874">MSEDVAAPAPRRKKLPFKPTALRKDTPKKDPPPGGADAKGQGGDEDDDGLELFRRARDMAPIMAQDRERRLLKKKKKQEAKGEERRLSGAAEKRPLVDEEEDGGVADAPNDTAVDSEFAQAVDDDTDTLDESFMTATSHHDNTKEIVTPPPSKRIKHDQHSSPLKPSSSMEEAEAMHHSSPSRRATRARPDVPSPGRRSAASAGPTAKPAVVITLDSDDDVEASVPLPPATDNVPGSVEVLERRSSSLAGSANPPDEDDDPEFAEYERMAEEQRLYAGNEVVEVLISSAVPDCSKTLMRIKYNQPLKLVRDTWLAQQVRKGARIAPDQHDDVLLTWRRRRIYNASTLLSLGIRPRRDGRVAVEGYSRDGLSSSQTRIHMEAWTTDLFRDMQRDEDLRRRREAGEIPDEDEPEEPAPETVKLKVILQARDMPPFNLTVHQETTVETLVTSFRKSREVPPDRDVGLSLDGDRLEEHVTMADAGIEDMDTIDVFIK</sequence>
<dbReference type="AlphaFoldDB" id="A0A084R2L1"/>
<dbReference type="OMA" id="VHMEAVT"/>
<feature type="compositionally biased region" description="Basic and acidic residues" evidence="1">
    <location>
        <begin position="79"/>
        <end position="97"/>
    </location>
</feature>
<feature type="compositionally biased region" description="Basic and acidic residues" evidence="1">
    <location>
        <begin position="22"/>
        <end position="31"/>
    </location>
</feature>
<evidence type="ECO:0000259" key="2">
    <source>
        <dbReference type="PROSITE" id="PS50053"/>
    </source>
</evidence>
<proteinExistence type="predicted"/>
<dbReference type="SUPFAM" id="SSF54236">
    <property type="entry name" value="Ubiquitin-like"/>
    <property type="match status" value="1"/>
</dbReference>
<protein>
    <recommendedName>
        <fullName evidence="2">Ubiquitin-like domain-containing protein</fullName>
    </recommendedName>
</protein>
<dbReference type="EMBL" id="KL659196">
    <property type="protein sequence ID" value="KFA70446.1"/>
    <property type="molecule type" value="Genomic_DNA"/>
</dbReference>
<gene>
    <name evidence="3" type="ORF">S40285_00566</name>
</gene>
<dbReference type="InParanoid" id="A0A084R2L1"/>
<dbReference type="InterPro" id="IPR029071">
    <property type="entry name" value="Ubiquitin-like_domsf"/>
</dbReference>
<evidence type="ECO:0000313" key="3">
    <source>
        <dbReference type="EMBL" id="KFA70446.1"/>
    </source>
</evidence>
<evidence type="ECO:0000256" key="1">
    <source>
        <dbReference type="SAM" id="MobiDB-lite"/>
    </source>
</evidence>
<evidence type="ECO:0000313" key="4">
    <source>
        <dbReference type="Proteomes" id="UP000028524"/>
    </source>
</evidence>
<feature type="domain" description="Ubiquitin-like" evidence="2">
    <location>
        <begin position="421"/>
        <end position="493"/>
    </location>
</feature>
<reference evidence="3 4" key="1">
    <citation type="journal article" date="2014" name="BMC Genomics">
        <title>Comparative genome sequencing reveals chemotype-specific gene clusters in the toxigenic black mold Stachybotrys.</title>
        <authorList>
            <person name="Semeiks J."/>
            <person name="Borek D."/>
            <person name="Otwinowski Z."/>
            <person name="Grishin N.V."/>
        </authorList>
    </citation>
    <scope>NUCLEOTIDE SEQUENCE [LARGE SCALE GENOMIC DNA]</scope>
    <source>
        <strain evidence="3 4">IBT 40285</strain>
    </source>
</reference>
<feature type="region of interest" description="Disordered" evidence="1">
    <location>
        <begin position="1"/>
        <end position="215"/>
    </location>
</feature>
<dbReference type="InterPro" id="IPR022617">
    <property type="entry name" value="Rad60/SUMO-like_dom"/>
</dbReference>
<dbReference type="Proteomes" id="UP000028524">
    <property type="component" value="Unassembled WGS sequence"/>
</dbReference>
<dbReference type="Pfam" id="PF11976">
    <property type="entry name" value="Rad60-SLD"/>
    <property type="match status" value="1"/>
</dbReference>
<keyword evidence="4" id="KW-1185">Reference proteome</keyword>
<dbReference type="HOGENOM" id="CLU_032739_1_0_1"/>
<feature type="compositionally biased region" description="Polar residues" evidence="1">
    <location>
        <begin position="161"/>
        <end position="170"/>
    </location>
</feature>
<accession>A0A084R2L1</accession>
<dbReference type="PROSITE" id="PS50053">
    <property type="entry name" value="UBIQUITIN_2"/>
    <property type="match status" value="1"/>
</dbReference>
<organism evidence="3 4">
    <name type="scientific">Stachybotrys chlorohalonatus (strain IBT 40285)</name>
    <dbReference type="NCBI Taxonomy" id="1283841"/>
    <lineage>
        <taxon>Eukaryota</taxon>
        <taxon>Fungi</taxon>
        <taxon>Dikarya</taxon>
        <taxon>Ascomycota</taxon>
        <taxon>Pezizomycotina</taxon>
        <taxon>Sordariomycetes</taxon>
        <taxon>Hypocreomycetidae</taxon>
        <taxon>Hypocreales</taxon>
        <taxon>Stachybotryaceae</taxon>
        <taxon>Stachybotrys</taxon>
    </lineage>
</organism>
<dbReference type="InterPro" id="IPR000626">
    <property type="entry name" value="Ubiquitin-like_dom"/>
</dbReference>
<name>A0A084R2L1_STAC4</name>